<dbReference type="EMBL" id="JAUHHV010000004">
    <property type="protein sequence ID" value="KAK1428311.1"/>
    <property type="molecule type" value="Genomic_DNA"/>
</dbReference>
<dbReference type="InterPro" id="IPR026961">
    <property type="entry name" value="PGG_dom"/>
</dbReference>
<feature type="domain" description="PGG" evidence="2">
    <location>
        <begin position="485"/>
        <end position="597"/>
    </location>
</feature>
<keyword evidence="1" id="KW-0472">Membrane</keyword>
<keyword evidence="4" id="KW-1185">Reference proteome</keyword>
<dbReference type="GO" id="GO:0016020">
    <property type="term" value="C:membrane"/>
    <property type="evidence" value="ECO:0007669"/>
    <property type="project" value="TreeGrafter"/>
</dbReference>
<organism evidence="3 4">
    <name type="scientific">Tagetes erecta</name>
    <name type="common">African marigold</name>
    <dbReference type="NCBI Taxonomy" id="13708"/>
    <lineage>
        <taxon>Eukaryota</taxon>
        <taxon>Viridiplantae</taxon>
        <taxon>Streptophyta</taxon>
        <taxon>Embryophyta</taxon>
        <taxon>Tracheophyta</taxon>
        <taxon>Spermatophyta</taxon>
        <taxon>Magnoliopsida</taxon>
        <taxon>eudicotyledons</taxon>
        <taxon>Gunneridae</taxon>
        <taxon>Pentapetalae</taxon>
        <taxon>asterids</taxon>
        <taxon>campanulids</taxon>
        <taxon>Asterales</taxon>
        <taxon>Asteraceae</taxon>
        <taxon>Asteroideae</taxon>
        <taxon>Heliantheae alliance</taxon>
        <taxon>Tageteae</taxon>
        <taxon>Tagetes</taxon>
    </lineage>
</organism>
<dbReference type="PANTHER" id="PTHR24177:SF467">
    <property type="entry name" value="PGG DOMAIN, RETROTRANSPOSON COPIA-LIKE PROTEIN"/>
    <property type="match status" value="1"/>
</dbReference>
<evidence type="ECO:0000256" key="1">
    <source>
        <dbReference type="SAM" id="Phobius"/>
    </source>
</evidence>
<dbReference type="SUPFAM" id="SSF48403">
    <property type="entry name" value="Ankyrin repeat"/>
    <property type="match status" value="1"/>
</dbReference>
<dbReference type="PANTHER" id="PTHR24177">
    <property type="entry name" value="CASKIN"/>
    <property type="match status" value="1"/>
</dbReference>
<comment type="caution">
    <text evidence="3">The sequence shown here is derived from an EMBL/GenBank/DDBJ whole genome shotgun (WGS) entry which is preliminary data.</text>
</comment>
<accession>A0AAD8P159</accession>
<gene>
    <name evidence="3" type="ORF">QVD17_17143</name>
</gene>
<evidence type="ECO:0000313" key="4">
    <source>
        <dbReference type="Proteomes" id="UP001229421"/>
    </source>
</evidence>
<evidence type="ECO:0000313" key="3">
    <source>
        <dbReference type="EMBL" id="KAK1428311.1"/>
    </source>
</evidence>
<name>A0AAD8P159_TARER</name>
<feature type="transmembrane region" description="Helical" evidence="1">
    <location>
        <begin position="531"/>
        <end position="556"/>
    </location>
</feature>
<dbReference type="Proteomes" id="UP001229421">
    <property type="component" value="Unassembled WGS sequence"/>
</dbReference>
<keyword evidence="1" id="KW-0812">Transmembrane</keyword>
<feature type="transmembrane region" description="Helical" evidence="1">
    <location>
        <begin position="491"/>
        <end position="511"/>
    </location>
</feature>
<dbReference type="Pfam" id="PF13962">
    <property type="entry name" value="PGG"/>
    <property type="match status" value="1"/>
</dbReference>
<feature type="transmembrane region" description="Helical" evidence="1">
    <location>
        <begin position="577"/>
        <end position="598"/>
    </location>
</feature>
<dbReference type="AlphaFoldDB" id="A0AAD8P159"/>
<sequence>MGFIRIISPITAAKKKVNEVLERLKRLEAIPAGIQDWDELTPLCRAIQMGDWDTAQEIFSINKHTFTCTLNIYGLRAIHIAIGDPKNVNFLEKLLEQIDAESLPTLVDRGRYNPLHFAATFDNFVAAKMLVEKNPHLLFIENEEKNLPIHIAFNKSEKTTFSYLLQACNKYIGLSRDDGYHNPFEGEHGVRLLDYTISSRFLDVAYDLLNYYPQLASINIQNLKTPLECVAEISDAYPSAERYNFYQRFVYSHMPYQFVDKYKNKDIENQEIDSANLVDSCTKSYVYHVIERIYVKFWKVALLHVPHIKRLQEDKMKHYTSHKILKFICEEVSKLKSGHEHYHDAFITAVINNTPEVIEHIALIFPQSIWSCDDNGYYISQLSIMNRSNYAYNFLAHKVTHFKETHVTLRDKDGNNLLHLAGRLATRDKLNMVTGATLQMQMELQWFQEVRNLIPPMMREEENNEQETPITIFRKQHNTLRKEGEEWMKKTAESCTITVVLIITIVFAAAITVPGGNDDNGKPNFQTNLSFIIFAVSDAISMFTSTTSLLLFLSILTSRYAYEDFLYKLPMRLTLGLVMLFMSVTTMLIAFSATLYIMFSQGKLWILIPIGVLTCLPIASFVTLQLPLLVDLVSSTYGHGIFAKPMSLAIAS</sequence>
<feature type="transmembrane region" description="Helical" evidence="1">
    <location>
        <begin position="604"/>
        <end position="624"/>
    </location>
</feature>
<evidence type="ECO:0000259" key="2">
    <source>
        <dbReference type="Pfam" id="PF13962"/>
    </source>
</evidence>
<dbReference type="InterPro" id="IPR036770">
    <property type="entry name" value="Ankyrin_rpt-contain_sf"/>
</dbReference>
<proteinExistence type="predicted"/>
<protein>
    <recommendedName>
        <fullName evidence="2">PGG domain-containing protein</fullName>
    </recommendedName>
</protein>
<keyword evidence="1" id="KW-1133">Transmembrane helix</keyword>
<dbReference type="Gene3D" id="1.25.40.20">
    <property type="entry name" value="Ankyrin repeat-containing domain"/>
    <property type="match status" value="1"/>
</dbReference>
<reference evidence="3" key="1">
    <citation type="journal article" date="2023" name="bioRxiv">
        <title>Improved chromosome-level genome assembly for marigold (Tagetes erecta).</title>
        <authorList>
            <person name="Jiang F."/>
            <person name="Yuan L."/>
            <person name="Wang S."/>
            <person name="Wang H."/>
            <person name="Xu D."/>
            <person name="Wang A."/>
            <person name="Fan W."/>
        </authorList>
    </citation>
    <scope>NUCLEOTIDE SEQUENCE</scope>
    <source>
        <strain evidence="3">WSJ</strain>
        <tissue evidence="3">Leaf</tissue>
    </source>
</reference>